<keyword evidence="6 11" id="KW-0808">Transferase</keyword>
<keyword evidence="9 11" id="KW-0012">Acyltransferase</keyword>
<name>A0ABP8K2F7_9MICO</name>
<evidence type="ECO:0000259" key="14">
    <source>
        <dbReference type="Pfam" id="PF06974"/>
    </source>
</evidence>
<dbReference type="Pfam" id="PF06974">
    <property type="entry name" value="WS_DGAT_C"/>
    <property type="match status" value="1"/>
</dbReference>
<dbReference type="SUPFAM" id="SSF52777">
    <property type="entry name" value="CoA-dependent acyltransferases"/>
    <property type="match status" value="1"/>
</dbReference>
<feature type="compositionally biased region" description="Pro residues" evidence="12">
    <location>
        <begin position="173"/>
        <end position="189"/>
    </location>
</feature>
<evidence type="ECO:0000256" key="7">
    <source>
        <dbReference type="ARBA" id="ARBA00022798"/>
    </source>
</evidence>
<dbReference type="Proteomes" id="UP001500945">
    <property type="component" value="Unassembled WGS sequence"/>
</dbReference>
<comment type="caution">
    <text evidence="15">The sequence shown here is derived from an EMBL/GenBank/DDBJ whole genome shotgun (WGS) entry which is preliminary data.</text>
</comment>
<evidence type="ECO:0000313" key="15">
    <source>
        <dbReference type="EMBL" id="GAA4399628.1"/>
    </source>
</evidence>
<dbReference type="NCBIfam" id="TIGR02946">
    <property type="entry name" value="acyl_WS_DGAT"/>
    <property type="match status" value="1"/>
</dbReference>
<evidence type="ECO:0000256" key="6">
    <source>
        <dbReference type="ARBA" id="ARBA00022679"/>
    </source>
</evidence>
<dbReference type="Pfam" id="PF03007">
    <property type="entry name" value="WS_DGAT_cat"/>
    <property type="match status" value="1"/>
</dbReference>
<comment type="catalytic activity">
    <reaction evidence="10 11">
        <text>an acyl-CoA + a 1,2-diacyl-sn-glycerol = a triacyl-sn-glycerol + CoA</text>
        <dbReference type="Rhea" id="RHEA:10868"/>
        <dbReference type="ChEBI" id="CHEBI:17815"/>
        <dbReference type="ChEBI" id="CHEBI:57287"/>
        <dbReference type="ChEBI" id="CHEBI:58342"/>
        <dbReference type="ChEBI" id="CHEBI:64615"/>
        <dbReference type="EC" id="2.3.1.20"/>
    </reaction>
</comment>
<accession>A0ABP8K2F7</accession>
<evidence type="ECO:0000256" key="5">
    <source>
        <dbReference type="ARBA" id="ARBA00022516"/>
    </source>
</evidence>
<feature type="region of interest" description="Disordered" evidence="12">
    <location>
        <begin position="158"/>
        <end position="189"/>
    </location>
</feature>
<dbReference type="InterPro" id="IPR014292">
    <property type="entry name" value="Acyl_transf_WS/DGAT"/>
</dbReference>
<keyword evidence="5 11" id="KW-0444">Lipid biosynthesis</keyword>
<evidence type="ECO:0000256" key="2">
    <source>
        <dbReference type="ARBA" id="ARBA00005189"/>
    </source>
</evidence>
<sequence>MVAGERLSALDAAFLDLENDRQQLHVGSLLLFEGPVPSFEDFSAHVESRLGSIPRYRQRVQRMPLALARPVWVDDPHFLLAHHLRHAAVPSPGGGDELRAFMAQVMSQRLDRHRPLWELWLVEGVSEERWAVITKTHHAMIDGLAGGEVMERLLDQRPEDPRNLDDPRDSPVPRAPPVSPPAWRPEPPPSRLELLAAASADLLRLPVDAARAALRGVAGIRSPGGLVRAGAVRASGLLTAGRTAAAPTSSLNGPLGPHRRWGWARAELRDIRGVKAAAGCSVNDVVLAGVAGGFREYLLARGEDVSDTRIRSLVPVSVRTARHRGRLGNEVTAMFAELPVDVADPLERLASTTRQMNRLKSSGEAAGVEAALHAANFVPASLMTLGAHVYAFTGQRVVNTVTTNIPGPQYPLQLLGRRMLELFPYIPVAEAVRISIGIVSYDGHLTVGATGDYTAVPDLDVLCAAIEGSLAELVRESGRLERRTSGPHRGRDRSDR</sequence>
<evidence type="ECO:0000259" key="13">
    <source>
        <dbReference type="Pfam" id="PF03007"/>
    </source>
</evidence>
<comment type="pathway">
    <text evidence="2">Lipid metabolism.</text>
</comment>
<gene>
    <name evidence="15" type="ORF">GCM10023168_07290</name>
</gene>
<feature type="domain" description="O-acyltransferase WSD1 C-terminal" evidence="14">
    <location>
        <begin position="328"/>
        <end position="473"/>
    </location>
</feature>
<protein>
    <recommendedName>
        <fullName evidence="4 11">Diacylglycerol O-acyltransferase</fullName>
        <ecNumber evidence="4 11">2.3.1.20</ecNumber>
    </recommendedName>
</protein>
<evidence type="ECO:0000256" key="4">
    <source>
        <dbReference type="ARBA" id="ARBA00013244"/>
    </source>
</evidence>
<evidence type="ECO:0000256" key="12">
    <source>
        <dbReference type="SAM" id="MobiDB-lite"/>
    </source>
</evidence>
<feature type="domain" description="O-acyltransferase WSD1-like N-terminal" evidence="13">
    <location>
        <begin position="7"/>
        <end position="286"/>
    </location>
</feature>
<dbReference type="EMBL" id="BAABGM010000003">
    <property type="protein sequence ID" value="GAA4399628.1"/>
    <property type="molecule type" value="Genomic_DNA"/>
</dbReference>
<organism evidence="15 16">
    <name type="scientific">Fodinibacter luteus</name>
    <dbReference type="NCBI Taxonomy" id="552064"/>
    <lineage>
        <taxon>Bacteria</taxon>
        <taxon>Bacillati</taxon>
        <taxon>Actinomycetota</taxon>
        <taxon>Actinomycetes</taxon>
        <taxon>Micrococcales</taxon>
        <taxon>Intrasporangiaceae</taxon>
        <taxon>Fodinibacter (ex Wang et al. 2009)</taxon>
    </lineage>
</organism>
<evidence type="ECO:0000256" key="9">
    <source>
        <dbReference type="ARBA" id="ARBA00023315"/>
    </source>
</evidence>
<evidence type="ECO:0000256" key="11">
    <source>
        <dbReference type="RuleBase" id="RU361241"/>
    </source>
</evidence>
<dbReference type="PANTHER" id="PTHR31650">
    <property type="entry name" value="O-ACYLTRANSFERASE (WSD1-LIKE) FAMILY PROTEIN"/>
    <property type="match status" value="1"/>
</dbReference>
<evidence type="ECO:0000256" key="10">
    <source>
        <dbReference type="ARBA" id="ARBA00048109"/>
    </source>
</evidence>
<proteinExistence type="inferred from homology"/>
<keyword evidence="8 11" id="KW-0443">Lipid metabolism</keyword>
<dbReference type="EC" id="2.3.1.20" evidence="4 11"/>
<dbReference type="PANTHER" id="PTHR31650:SF1">
    <property type="entry name" value="WAX ESTER SYNTHASE_DIACYLGLYCEROL ACYLTRANSFERASE 4-RELATED"/>
    <property type="match status" value="1"/>
</dbReference>
<evidence type="ECO:0000256" key="8">
    <source>
        <dbReference type="ARBA" id="ARBA00023098"/>
    </source>
</evidence>
<keyword evidence="7 11" id="KW-0319">Glycerol metabolism</keyword>
<evidence type="ECO:0000256" key="3">
    <source>
        <dbReference type="ARBA" id="ARBA00009587"/>
    </source>
</evidence>
<feature type="compositionally biased region" description="Basic and acidic residues" evidence="12">
    <location>
        <begin position="158"/>
        <end position="171"/>
    </location>
</feature>
<dbReference type="InterPro" id="IPR045034">
    <property type="entry name" value="O-acyltransferase_WSD1-like"/>
</dbReference>
<dbReference type="InterPro" id="IPR004255">
    <property type="entry name" value="O-acyltransferase_WSD1_N"/>
</dbReference>
<evidence type="ECO:0000313" key="16">
    <source>
        <dbReference type="Proteomes" id="UP001500945"/>
    </source>
</evidence>
<comment type="pathway">
    <text evidence="1 11">Glycerolipid metabolism; triacylglycerol biosynthesis.</text>
</comment>
<dbReference type="InterPro" id="IPR009721">
    <property type="entry name" value="O-acyltransferase_WSD1_C"/>
</dbReference>
<dbReference type="RefSeq" id="WP_345202367.1">
    <property type="nucleotide sequence ID" value="NZ_BAABGM010000003.1"/>
</dbReference>
<comment type="similarity">
    <text evidence="3 11">Belongs to the long-chain O-acyltransferase family.</text>
</comment>
<reference evidence="16" key="1">
    <citation type="journal article" date="2019" name="Int. J. Syst. Evol. Microbiol.">
        <title>The Global Catalogue of Microorganisms (GCM) 10K type strain sequencing project: providing services to taxonomists for standard genome sequencing and annotation.</title>
        <authorList>
            <consortium name="The Broad Institute Genomics Platform"/>
            <consortium name="The Broad Institute Genome Sequencing Center for Infectious Disease"/>
            <person name="Wu L."/>
            <person name="Ma J."/>
        </authorList>
    </citation>
    <scope>NUCLEOTIDE SEQUENCE [LARGE SCALE GENOMIC DNA]</scope>
    <source>
        <strain evidence="16">JCM 17809</strain>
    </source>
</reference>
<keyword evidence="16" id="KW-1185">Reference proteome</keyword>
<evidence type="ECO:0000256" key="1">
    <source>
        <dbReference type="ARBA" id="ARBA00004771"/>
    </source>
</evidence>